<keyword evidence="4" id="KW-0804">Transcription</keyword>
<reference evidence="8 10" key="1">
    <citation type="journal article" date="2012" name="Nature">
        <title>Algal genomes reveal evolutionary mosaicism and the fate of nucleomorphs.</title>
        <authorList>
            <consortium name="DOE Joint Genome Institute"/>
            <person name="Curtis B.A."/>
            <person name="Tanifuji G."/>
            <person name="Burki F."/>
            <person name="Gruber A."/>
            <person name="Irimia M."/>
            <person name="Maruyama S."/>
            <person name="Arias M.C."/>
            <person name="Ball S.G."/>
            <person name="Gile G.H."/>
            <person name="Hirakawa Y."/>
            <person name="Hopkins J.F."/>
            <person name="Kuo A."/>
            <person name="Rensing S.A."/>
            <person name="Schmutz J."/>
            <person name="Symeonidi A."/>
            <person name="Elias M."/>
            <person name="Eveleigh R.J."/>
            <person name="Herman E.K."/>
            <person name="Klute M.J."/>
            <person name="Nakayama T."/>
            <person name="Obornik M."/>
            <person name="Reyes-Prieto A."/>
            <person name="Armbrust E.V."/>
            <person name="Aves S.J."/>
            <person name="Beiko R.G."/>
            <person name="Coutinho P."/>
            <person name="Dacks J.B."/>
            <person name="Durnford D.G."/>
            <person name="Fast N.M."/>
            <person name="Green B.R."/>
            <person name="Grisdale C.J."/>
            <person name="Hempel F."/>
            <person name="Henrissat B."/>
            <person name="Hoppner M.P."/>
            <person name="Ishida K."/>
            <person name="Kim E."/>
            <person name="Koreny L."/>
            <person name="Kroth P.G."/>
            <person name="Liu Y."/>
            <person name="Malik S.B."/>
            <person name="Maier U.G."/>
            <person name="McRose D."/>
            <person name="Mock T."/>
            <person name="Neilson J.A."/>
            <person name="Onodera N.T."/>
            <person name="Poole A.M."/>
            <person name="Pritham E.J."/>
            <person name="Richards T.A."/>
            <person name="Rocap G."/>
            <person name="Roy S.W."/>
            <person name="Sarai C."/>
            <person name="Schaack S."/>
            <person name="Shirato S."/>
            <person name="Slamovits C.H."/>
            <person name="Spencer D.F."/>
            <person name="Suzuki S."/>
            <person name="Worden A.Z."/>
            <person name="Zauner S."/>
            <person name="Barry K."/>
            <person name="Bell C."/>
            <person name="Bharti A.K."/>
            <person name="Crow J.A."/>
            <person name="Grimwood J."/>
            <person name="Kramer R."/>
            <person name="Lindquist E."/>
            <person name="Lucas S."/>
            <person name="Salamov A."/>
            <person name="McFadden G.I."/>
            <person name="Lane C.E."/>
            <person name="Keeling P.J."/>
            <person name="Gray M.W."/>
            <person name="Grigoriev I.V."/>
            <person name="Archibald J.M."/>
        </authorList>
    </citation>
    <scope>NUCLEOTIDE SEQUENCE</scope>
    <source>
        <strain evidence="8 10">CCMP2712</strain>
    </source>
</reference>
<dbReference type="STRING" id="905079.L1I9I1"/>
<dbReference type="eggNOG" id="KOG0627">
    <property type="taxonomic scope" value="Eukaryota"/>
</dbReference>
<dbReference type="PRINTS" id="PR00056">
    <property type="entry name" value="HSFDOMAIN"/>
</dbReference>
<protein>
    <recommendedName>
        <fullName evidence="7">HSF-type DNA-binding domain-containing protein</fullName>
    </recommendedName>
</protein>
<organism evidence="8">
    <name type="scientific">Guillardia theta (strain CCMP2712)</name>
    <name type="common">Cryptophyte</name>
    <dbReference type="NCBI Taxonomy" id="905079"/>
    <lineage>
        <taxon>Eukaryota</taxon>
        <taxon>Cryptophyceae</taxon>
        <taxon>Pyrenomonadales</taxon>
        <taxon>Geminigeraceae</taxon>
        <taxon>Guillardia</taxon>
    </lineage>
</organism>
<reference evidence="10" key="2">
    <citation type="submission" date="2012-11" db="EMBL/GenBank/DDBJ databases">
        <authorList>
            <person name="Kuo A."/>
            <person name="Curtis B.A."/>
            <person name="Tanifuji G."/>
            <person name="Burki F."/>
            <person name="Gruber A."/>
            <person name="Irimia M."/>
            <person name="Maruyama S."/>
            <person name="Arias M.C."/>
            <person name="Ball S.G."/>
            <person name="Gile G.H."/>
            <person name="Hirakawa Y."/>
            <person name="Hopkins J.F."/>
            <person name="Rensing S.A."/>
            <person name="Schmutz J."/>
            <person name="Symeonidi A."/>
            <person name="Elias M."/>
            <person name="Eveleigh R.J."/>
            <person name="Herman E.K."/>
            <person name="Klute M.J."/>
            <person name="Nakayama T."/>
            <person name="Obornik M."/>
            <person name="Reyes-Prieto A."/>
            <person name="Armbrust E.V."/>
            <person name="Aves S.J."/>
            <person name="Beiko R.G."/>
            <person name="Coutinho P."/>
            <person name="Dacks J.B."/>
            <person name="Durnford D.G."/>
            <person name="Fast N.M."/>
            <person name="Green B.R."/>
            <person name="Grisdale C."/>
            <person name="Hempe F."/>
            <person name="Henrissat B."/>
            <person name="Hoppner M.P."/>
            <person name="Ishida K.-I."/>
            <person name="Kim E."/>
            <person name="Koreny L."/>
            <person name="Kroth P.G."/>
            <person name="Liu Y."/>
            <person name="Malik S.-B."/>
            <person name="Maier U.G."/>
            <person name="McRose D."/>
            <person name="Mock T."/>
            <person name="Neilson J.A."/>
            <person name="Onodera N.T."/>
            <person name="Poole A.M."/>
            <person name="Pritham E.J."/>
            <person name="Richards T.A."/>
            <person name="Rocap G."/>
            <person name="Roy S.W."/>
            <person name="Sarai C."/>
            <person name="Schaack S."/>
            <person name="Shirato S."/>
            <person name="Slamovits C.H."/>
            <person name="Spencer D.F."/>
            <person name="Suzuki S."/>
            <person name="Worden A.Z."/>
            <person name="Zauner S."/>
            <person name="Barry K."/>
            <person name="Bell C."/>
            <person name="Bharti A.K."/>
            <person name="Crow J.A."/>
            <person name="Grimwood J."/>
            <person name="Kramer R."/>
            <person name="Lindquist E."/>
            <person name="Lucas S."/>
            <person name="Salamov A."/>
            <person name="McFadden G.I."/>
            <person name="Lane C.E."/>
            <person name="Keeling P.J."/>
            <person name="Gray M.W."/>
            <person name="Grigoriev I.V."/>
            <person name="Archibald J.M."/>
        </authorList>
    </citation>
    <scope>NUCLEOTIDE SEQUENCE</scope>
    <source>
        <strain evidence="10">CCMP2712</strain>
    </source>
</reference>
<evidence type="ECO:0000256" key="4">
    <source>
        <dbReference type="ARBA" id="ARBA00023163"/>
    </source>
</evidence>
<dbReference type="GO" id="GO:0043565">
    <property type="term" value="F:sequence-specific DNA binding"/>
    <property type="evidence" value="ECO:0007669"/>
    <property type="project" value="InterPro"/>
</dbReference>
<proteinExistence type="inferred from homology"/>
<dbReference type="OrthoDB" id="60033at2759"/>
<dbReference type="SMART" id="SM00415">
    <property type="entry name" value="HSF"/>
    <property type="match status" value="1"/>
</dbReference>
<dbReference type="Gene3D" id="1.10.10.10">
    <property type="entry name" value="Winged helix-like DNA-binding domain superfamily/Winged helix DNA-binding domain"/>
    <property type="match status" value="1"/>
</dbReference>
<name>L1I9I1_GUITC</name>
<dbReference type="EnsemblProtists" id="EKX32901">
    <property type="protein sequence ID" value="EKX32901"/>
    <property type="gene ID" value="GUITHDRAFT_43050"/>
</dbReference>
<feature type="domain" description="HSF-type DNA-binding" evidence="7">
    <location>
        <begin position="1"/>
        <end position="86"/>
    </location>
</feature>
<evidence type="ECO:0000256" key="1">
    <source>
        <dbReference type="ARBA" id="ARBA00004123"/>
    </source>
</evidence>
<dbReference type="Proteomes" id="UP000011087">
    <property type="component" value="Unassembled WGS sequence"/>
</dbReference>
<dbReference type="SUPFAM" id="SSF46785">
    <property type="entry name" value="Winged helix' DNA-binding domain"/>
    <property type="match status" value="1"/>
</dbReference>
<evidence type="ECO:0000313" key="9">
    <source>
        <dbReference type="EnsemblProtists" id="EKX32901"/>
    </source>
</evidence>
<evidence type="ECO:0000259" key="7">
    <source>
        <dbReference type="SMART" id="SM00415"/>
    </source>
</evidence>
<dbReference type="GO" id="GO:0003700">
    <property type="term" value="F:DNA-binding transcription factor activity"/>
    <property type="evidence" value="ECO:0007669"/>
    <property type="project" value="InterPro"/>
</dbReference>
<gene>
    <name evidence="8" type="ORF">GUITHDRAFT_43050</name>
</gene>
<evidence type="ECO:0000313" key="8">
    <source>
        <dbReference type="EMBL" id="EKX32901.1"/>
    </source>
</evidence>
<dbReference type="HOGENOM" id="CLU_144565_1_1_1"/>
<dbReference type="KEGG" id="gtt:GUITHDRAFT_43050"/>
<evidence type="ECO:0000256" key="2">
    <source>
        <dbReference type="ARBA" id="ARBA00023015"/>
    </source>
</evidence>
<keyword evidence="3" id="KW-0238">DNA-binding</keyword>
<dbReference type="EMBL" id="JH993166">
    <property type="protein sequence ID" value="EKX32901.1"/>
    <property type="molecule type" value="Genomic_DNA"/>
</dbReference>
<dbReference type="PANTHER" id="PTHR10015">
    <property type="entry name" value="HEAT SHOCK TRANSCRIPTION FACTOR"/>
    <property type="match status" value="1"/>
</dbReference>
<dbReference type="InterPro" id="IPR000232">
    <property type="entry name" value="HSF_DNA-bd"/>
</dbReference>
<dbReference type="PANTHER" id="PTHR10015:SF427">
    <property type="entry name" value="HEAT SHOCK FACTOR PROTEIN"/>
    <property type="match status" value="1"/>
</dbReference>
<feature type="non-terminal residue" evidence="8">
    <location>
        <position position="1"/>
    </location>
</feature>
<keyword evidence="10" id="KW-1185">Reference proteome</keyword>
<evidence type="ECO:0000256" key="6">
    <source>
        <dbReference type="RuleBase" id="RU004020"/>
    </source>
</evidence>
<reference evidence="9" key="3">
    <citation type="submission" date="2015-06" db="UniProtKB">
        <authorList>
            <consortium name="EnsemblProtists"/>
        </authorList>
    </citation>
    <scope>IDENTIFICATION</scope>
</reference>
<comment type="subcellular location">
    <subcellularLocation>
        <location evidence="1">Nucleus</location>
    </subcellularLocation>
</comment>
<evidence type="ECO:0000256" key="5">
    <source>
        <dbReference type="ARBA" id="ARBA00023242"/>
    </source>
</evidence>
<dbReference type="RefSeq" id="XP_005819881.1">
    <property type="nucleotide sequence ID" value="XM_005819824.1"/>
</dbReference>
<evidence type="ECO:0000313" key="10">
    <source>
        <dbReference type="Proteomes" id="UP000011087"/>
    </source>
</evidence>
<keyword evidence="2" id="KW-0805">Transcription regulation</keyword>
<comment type="similarity">
    <text evidence="6">Belongs to the HSF family.</text>
</comment>
<keyword evidence="5" id="KW-0539">Nucleus</keyword>
<dbReference type="Pfam" id="PF00447">
    <property type="entry name" value="HSF_DNA-bind"/>
    <property type="match status" value="1"/>
</dbReference>
<dbReference type="OMA" id="MIQWVAS"/>
<evidence type="ECO:0000256" key="3">
    <source>
        <dbReference type="ARBA" id="ARBA00023125"/>
    </source>
</evidence>
<dbReference type="PaxDb" id="55529-EKX32901"/>
<dbReference type="InterPro" id="IPR036390">
    <property type="entry name" value="WH_DNA-bd_sf"/>
</dbReference>
<dbReference type="FunFam" id="1.10.10.10:FF:000027">
    <property type="entry name" value="Heat shock transcription factor 1"/>
    <property type="match status" value="1"/>
</dbReference>
<dbReference type="GeneID" id="17289632"/>
<feature type="non-terminal residue" evidence="8">
    <location>
        <position position="86"/>
    </location>
</feature>
<dbReference type="GO" id="GO:0005634">
    <property type="term" value="C:nucleus"/>
    <property type="evidence" value="ECO:0007669"/>
    <property type="project" value="UniProtKB-SubCell"/>
</dbReference>
<accession>L1I9I1</accession>
<sequence>RMLFDARNAPYIRWGEDGHTVLIANPHGFATKIIPQYFKHSNLASFIRQLNVYGFHKTTQDPDICEFAHTNFKRDEPALMQNIRRK</sequence>
<dbReference type="AlphaFoldDB" id="L1I9I1"/>
<dbReference type="InterPro" id="IPR036388">
    <property type="entry name" value="WH-like_DNA-bd_sf"/>
</dbReference>